<feature type="compositionally biased region" description="Acidic residues" evidence="1">
    <location>
        <begin position="34"/>
        <end position="45"/>
    </location>
</feature>
<dbReference type="Proteomes" id="UP000035680">
    <property type="component" value="Unassembled WGS sequence"/>
</dbReference>
<feature type="region of interest" description="Disordered" evidence="1">
    <location>
        <begin position="34"/>
        <end position="60"/>
    </location>
</feature>
<keyword evidence="2" id="KW-1185">Reference proteome</keyword>
<reference evidence="3" key="2">
    <citation type="submission" date="2015-08" db="UniProtKB">
        <authorList>
            <consortium name="WormBaseParasite"/>
        </authorList>
    </citation>
    <scope>IDENTIFICATION</scope>
</reference>
<dbReference type="WBParaSite" id="SVE_1880200.1">
    <property type="protein sequence ID" value="SVE_1880200.1"/>
    <property type="gene ID" value="SVE_1880200"/>
</dbReference>
<evidence type="ECO:0000313" key="2">
    <source>
        <dbReference type="Proteomes" id="UP000035680"/>
    </source>
</evidence>
<accession>A0A0K0G256</accession>
<dbReference type="SUPFAM" id="SSF143990">
    <property type="entry name" value="YbiA-like"/>
    <property type="match status" value="1"/>
</dbReference>
<evidence type="ECO:0000256" key="1">
    <source>
        <dbReference type="SAM" id="MobiDB-lite"/>
    </source>
</evidence>
<feature type="compositionally biased region" description="Polar residues" evidence="1">
    <location>
        <begin position="47"/>
        <end position="56"/>
    </location>
</feature>
<name>A0A0K0G256_STRVS</name>
<dbReference type="InterPro" id="IPR037238">
    <property type="entry name" value="YbiA-like_sf"/>
</dbReference>
<organism evidence="2 3">
    <name type="scientific">Strongyloides venezuelensis</name>
    <name type="common">Threadworm</name>
    <dbReference type="NCBI Taxonomy" id="75913"/>
    <lineage>
        <taxon>Eukaryota</taxon>
        <taxon>Metazoa</taxon>
        <taxon>Ecdysozoa</taxon>
        <taxon>Nematoda</taxon>
        <taxon>Chromadorea</taxon>
        <taxon>Rhabditida</taxon>
        <taxon>Tylenchina</taxon>
        <taxon>Panagrolaimomorpha</taxon>
        <taxon>Strongyloidoidea</taxon>
        <taxon>Strongyloididae</taxon>
        <taxon>Strongyloides</taxon>
    </lineage>
</organism>
<evidence type="ECO:0000313" key="3">
    <source>
        <dbReference type="WBParaSite" id="SVE_1880200.1"/>
    </source>
</evidence>
<protein>
    <submittedName>
        <fullName evidence="3">NADAR domain-containing protein</fullName>
    </submittedName>
</protein>
<reference evidence="2" key="1">
    <citation type="submission" date="2014-07" db="EMBL/GenBank/DDBJ databases">
        <authorList>
            <person name="Martin A.A"/>
            <person name="De Silva N."/>
        </authorList>
    </citation>
    <scope>NUCLEOTIDE SEQUENCE</scope>
</reference>
<dbReference type="AlphaFoldDB" id="A0A0K0G256"/>
<sequence length="306" mass="36405">MSNIEEDFDDEDYLNEVMEVDPTAVEFNIELSEECDEEDHPDEPTVEISNQIPHRSTSTKKHFDIIRRTTFKGGRPERNRFQSRPGSYANRWYVENNMTVNSFSPTTEDTRTLKFKLLPENVVCIYNVRSIYSPVYPLKKLVFQGISFRSVDEGYQYYKLLHLCNITYQFRYRGNPRTFIQRNYVRRCLAQSRKTKDDVIRWRQERGLKILYDLTLQKFIQNNELYKVMKNDKDKLILNIHGEDDYDGCGRVQDLQNWLQDNIDKVVEIPIINDFGNLQRLPRMSTGRNIQGVIVMLVRQYLIENE</sequence>
<proteinExistence type="predicted"/>
<dbReference type="Gene3D" id="1.10.357.40">
    <property type="entry name" value="YbiA-like"/>
    <property type="match status" value="1"/>
</dbReference>